<keyword evidence="2" id="KW-1185">Reference proteome</keyword>
<gene>
    <name evidence="1" type="ORF">QOZ93_001905</name>
</gene>
<sequence length="66" mass="7060">MEKLPRLTGRELVILANIAALIIAEDKQNDDLRIIGNFLALTGSNVLAILSINLGANINPEQGPIP</sequence>
<dbReference type="RefSeq" id="WP_307356028.1">
    <property type="nucleotide sequence ID" value="NZ_BAAACJ010000014.1"/>
</dbReference>
<proteinExistence type="predicted"/>
<reference evidence="1 2" key="1">
    <citation type="submission" date="2023-07" db="EMBL/GenBank/DDBJ databases">
        <title>Genomic Encyclopedia of Type Strains, Phase IV (KMG-IV): sequencing the most valuable type-strain genomes for metagenomic binning, comparative biology and taxonomic classification.</title>
        <authorList>
            <person name="Goeker M."/>
        </authorList>
    </citation>
    <scope>NUCLEOTIDE SEQUENCE [LARGE SCALE GENOMIC DNA]</scope>
    <source>
        <strain evidence="1 2">DSM 1400</strain>
    </source>
</reference>
<dbReference type="EMBL" id="JAUSWN010000015">
    <property type="protein sequence ID" value="MDQ0480157.1"/>
    <property type="molecule type" value="Genomic_DNA"/>
</dbReference>
<organism evidence="1 2">
    <name type="scientific">Hathewaya limosa</name>
    <name type="common">Clostridium limosum</name>
    <dbReference type="NCBI Taxonomy" id="1536"/>
    <lineage>
        <taxon>Bacteria</taxon>
        <taxon>Bacillati</taxon>
        <taxon>Bacillota</taxon>
        <taxon>Clostridia</taxon>
        <taxon>Eubacteriales</taxon>
        <taxon>Clostridiaceae</taxon>
        <taxon>Hathewaya</taxon>
    </lineage>
</organism>
<comment type="caution">
    <text evidence="1">The sequence shown here is derived from an EMBL/GenBank/DDBJ whole genome shotgun (WGS) entry which is preliminary data.</text>
</comment>
<evidence type="ECO:0000313" key="2">
    <source>
        <dbReference type="Proteomes" id="UP001224418"/>
    </source>
</evidence>
<evidence type="ECO:0000313" key="1">
    <source>
        <dbReference type="EMBL" id="MDQ0480157.1"/>
    </source>
</evidence>
<dbReference type="Proteomes" id="UP001224418">
    <property type="component" value="Unassembled WGS sequence"/>
</dbReference>
<accession>A0ABU0JST6</accession>
<protein>
    <submittedName>
        <fullName evidence="1">Uncharacterized protein</fullName>
    </submittedName>
</protein>
<name>A0ABU0JST6_HATLI</name>